<protein>
    <recommendedName>
        <fullName evidence="3">F-box domain-containing protein</fullName>
    </recommendedName>
</protein>
<reference evidence="1" key="1">
    <citation type="submission" date="2020-11" db="EMBL/GenBank/DDBJ databases">
        <authorList>
            <consortium name="DOE Joint Genome Institute"/>
            <person name="Ahrendt S."/>
            <person name="Riley R."/>
            <person name="Andreopoulos W."/>
            <person name="Labutti K."/>
            <person name="Pangilinan J."/>
            <person name="Ruiz-Duenas F.J."/>
            <person name="Barrasa J.M."/>
            <person name="Sanchez-Garcia M."/>
            <person name="Camarero S."/>
            <person name="Miyauchi S."/>
            <person name="Serrano A."/>
            <person name="Linde D."/>
            <person name="Babiker R."/>
            <person name="Drula E."/>
            <person name="Ayuso-Fernandez I."/>
            <person name="Pacheco R."/>
            <person name="Padilla G."/>
            <person name="Ferreira P."/>
            <person name="Barriuso J."/>
            <person name="Kellner H."/>
            <person name="Castanera R."/>
            <person name="Alfaro M."/>
            <person name="Ramirez L."/>
            <person name="Pisabarro A.G."/>
            <person name="Kuo A."/>
            <person name="Tritt A."/>
            <person name="Lipzen A."/>
            <person name="He G."/>
            <person name="Yan M."/>
            <person name="Ng V."/>
            <person name="Cullen D."/>
            <person name="Martin F."/>
            <person name="Rosso M.-N."/>
            <person name="Henrissat B."/>
            <person name="Hibbett D."/>
            <person name="Martinez A.T."/>
            <person name="Grigoriev I.V."/>
        </authorList>
    </citation>
    <scope>NUCLEOTIDE SEQUENCE</scope>
    <source>
        <strain evidence="1">AH 40177</strain>
    </source>
</reference>
<organism evidence="1 2">
    <name type="scientific">Rhodocollybia butyracea</name>
    <dbReference type="NCBI Taxonomy" id="206335"/>
    <lineage>
        <taxon>Eukaryota</taxon>
        <taxon>Fungi</taxon>
        <taxon>Dikarya</taxon>
        <taxon>Basidiomycota</taxon>
        <taxon>Agaricomycotina</taxon>
        <taxon>Agaricomycetes</taxon>
        <taxon>Agaricomycetidae</taxon>
        <taxon>Agaricales</taxon>
        <taxon>Marasmiineae</taxon>
        <taxon>Omphalotaceae</taxon>
        <taxon>Rhodocollybia</taxon>
    </lineage>
</organism>
<evidence type="ECO:0000313" key="2">
    <source>
        <dbReference type="Proteomes" id="UP000772434"/>
    </source>
</evidence>
<dbReference type="Gene3D" id="1.20.1280.50">
    <property type="match status" value="1"/>
</dbReference>
<dbReference type="Proteomes" id="UP000772434">
    <property type="component" value="Unassembled WGS sequence"/>
</dbReference>
<keyword evidence="2" id="KW-1185">Reference proteome</keyword>
<sequence length="553" mass="63176">MSLKTLVDTRPSSHSLDTSLSPSYGCSTISTFSSGVRYIQRALLGFDSSNPYASLAVTGFKRLSLAESKCYINYLPVELLREIFMLCLPYERWTLPMSAFTLRPLYPPRQLILSQVCSYWRRVALCFPDLWSTITIISPALYHIPMVKLWLERSRQLPLTLYINGHNYFNGQSESRDWEKACTSITVIEDVINLLRPHVRRWKSITFILSPPLSPHHPWVVTLPPGCLSLLESLISLPSDCFSLLEVVHFDVGGHFAIRYFEMIMQIRDMFLSSSNQLKEVEWKTKDCIHRALSFPINLTHLSGDFALDMSFFNGLSQLKNLRCLRLSGDSRWDRFPLQPPLTLYHLHTLDLRATEFAPPLLNLIDTPNLKVLAIGNHLTDDDYPVLLSFLARCRCDLTAFSYFDFSGESSDLGFWKDLFSSPHVGSLSELNVESRNADALLTVLSWTNPDRPILPLLNRLWIRTFRCSVGPLFDMIEYRVHHFQPPSGPALSEGLFDGFATFLPSAERSLCIRTDYLQNNDSHTLAELNKLIERNASGHRVISVPSIITTWY</sequence>
<dbReference type="OrthoDB" id="2823464at2759"/>
<dbReference type="SUPFAM" id="SSF52047">
    <property type="entry name" value="RNI-like"/>
    <property type="match status" value="1"/>
</dbReference>
<name>A0A9P5Q393_9AGAR</name>
<dbReference type="EMBL" id="JADNRY010000014">
    <property type="protein sequence ID" value="KAF9074261.1"/>
    <property type="molecule type" value="Genomic_DNA"/>
</dbReference>
<evidence type="ECO:0008006" key="3">
    <source>
        <dbReference type="Google" id="ProtNLM"/>
    </source>
</evidence>
<evidence type="ECO:0000313" key="1">
    <source>
        <dbReference type="EMBL" id="KAF9074261.1"/>
    </source>
</evidence>
<gene>
    <name evidence="1" type="ORF">BDP27DRAFT_1416559</name>
</gene>
<proteinExistence type="predicted"/>
<accession>A0A9P5Q393</accession>
<comment type="caution">
    <text evidence="1">The sequence shown here is derived from an EMBL/GenBank/DDBJ whole genome shotgun (WGS) entry which is preliminary data.</text>
</comment>
<dbReference type="AlphaFoldDB" id="A0A9P5Q393"/>